<dbReference type="OrthoDB" id="9759959at2"/>
<name>A0A4R1BLP3_9ACTN</name>
<dbReference type="GO" id="GO:0005975">
    <property type="term" value="P:carbohydrate metabolic process"/>
    <property type="evidence" value="ECO:0007669"/>
    <property type="project" value="InterPro"/>
</dbReference>
<evidence type="ECO:0000313" key="3">
    <source>
        <dbReference type="EMBL" id="TCJ18360.1"/>
    </source>
</evidence>
<dbReference type="InterPro" id="IPR012341">
    <property type="entry name" value="6hp_glycosidase-like_sf"/>
</dbReference>
<dbReference type="InterPro" id="IPR008928">
    <property type="entry name" value="6-hairpin_glycosidase_sf"/>
</dbReference>
<dbReference type="InterPro" id="IPR054491">
    <property type="entry name" value="MGH1-like_GH"/>
</dbReference>
<accession>A0A4R1BLP3</accession>
<evidence type="ECO:0000259" key="1">
    <source>
        <dbReference type="Pfam" id="PF14742"/>
    </source>
</evidence>
<feature type="domain" description="Mannosylglycerate hydrolase MGH1-like glycoside hydrolase" evidence="2">
    <location>
        <begin position="291"/>
        <end position="601"/>
    </location>
</feature>
<feature type="domain" description="Putative glycogen debranching enzyme N-terminal" evidence="1">
    <location>
        <begin position="42"/>
        <end position="218"/>
    </location>
</feature>
<dbReference type="Gene3D" id="1.50.10.10">
    <property type="match status" value="1"/>
</dbReference>
<dbReference type="SUPFAM" id="SSF48208">
    <property type="entry name" value="Six-hairpin glycosidases"/>
    <property type="match status" value="1"/>
</dbReference>
<proteinExistence type="predicted"/>
<organism evidence="3 4">
    <name type="scientific">Rubrobacter taiwanensis</name>
    <dbReference type="NCBI Taxonomy" id="185139"/>
    <lineage>
        <taxon>Bacteria</taxon>
        <taxon>Bacillati</taxon>
        <taxon>Actinomycetota</taxon>
        <taxon>Rubrobacteria</taxon>
        <taxon>Rubrobacterales</taxon>
        <taxon>Rubrobacteraceae</taxon>
        <taxon>Rubrobacter</taxon>
    </lineage>
</organism>
<dbReference type="EMBL" id="SKBU01000012">
    <property type="protein sequence ID" value="TCJ18360.1"/>
    <property type="molecule type" value="Genomic_DNA"/>
</dbReference>
<dbReference type="Pfam" id="PF22422">
    <property type="entry name" value="MGH1-like_GH"/>
    <property type="match status" value="1"/>
</dbReference>
<gene>
    <name evidence="3" type="ORF">E0L93_06375</name>
</gene>
<keyword evidence="4" id="KW-1185">Reference proteome</keyword>
<comment type="caution">
    <text evidence="3">The sequence shown here is derived from an EMBL/GenBank/DDBJ whole genome shotgun (WGS) entry which is preliminary data.</text>
</comment>
<evidence type="ECO:0000313" key="4">
    <source>
        <dbReference type="Proteomes" id="UP000295244"/>
    </source>
</evidence>
<dbReference type="Proteomes" id="UP000295244">
    <property type="component" value="Unassembled WGS sequence"/>
</dbReference>
<protein>
    <submittedName>
        <fullName evidence="3">Amylo-alpha-1,6-glucosidase</fullName>
    </submittedName>
</protein>
<dbReference type="AlphaFoldDB" id="A0A4R1BLP3"/>
<evidence type="ECO:0000259" key="2">
    <source>
        <dbReference type="Pfam" id="PF22422"/>
    </source>
</evidence>
<sequence>MTRASLPRLQYSLIVFRGACSILRREKGEDISLLNGSVWVTAGSAFCISDARGDVRGREEGLFYRDTRHLSRFVLRVNGEIPHLLSSESSGDCAGFYLFAPAGGSRNGLSIMRRRELAGGLREEIRLTNHTRRPVEALLELELDADFADLFEVKEHPAGRTDEPVREDGGGLRFVYRREDFRRDTRVRLETAEGGVKLDSGRVGTRLSLEPKQTATVLVTITPEAGGVPAAAPAGPQRSVSPALHTDWETLERTWEQSLADLRALSFRLDGEPGLLLAAGLPWFMTLFGRDALITAFQTVHLDPEFSRSTLRALARRQATDFDDFRDAEPGKILHELRFGELAHFGEVPHSPYYGTVDATPLFLVLLHEAWRWTADEEFVRELERPARRALEWIKRYSDTDGDGYADYRMRSSRGLNNQGWKDSDNSVLYADGTRAEPPIALCEAQGYVYDALMRSAELAERVWRDAGLARKLREDAADLKRRFDRDFWVEARGGYYALALDGTGRQVDSVTSNMGHLLWSGIVPEERSRAVADRLMEDALFSGWGVRTMSEEDGGYNPIEYHNGTVWPHDNSLIAYGLYRYGYRAEANRIATAMIEAARHFDYRLPEVFAGYRREETRFPVGYPTTCSPQGWAAGTPPLLVRAMLGLEPDPESCELALDPALPEPLSTLRLENVPAFGELWTVEG</sequence>
<reference evidence="3 4" key="1">
    <citation type="submission" date="2019-03" db="EMBL/GenBank/DDBJ databases">
        <title>Whole genome sequence of a novel Rubrobacter taiwanensis strain, isolated from Yellowstone National Park.</title>
        <authorList>
            <person name="Freed S."/>
            <person name="Ramaley R.F."/>
            <person name="Kyndt J.A."/>
        </authorList>
    </citation>
    <scope>NUCLEOTIDE SEQUENCE [LARGE SCALE GENOMIC DNA]</scope>
    <source>
        <strain evidence="3 4">Yellowstone</strain>
    </source>
</reference>
<dbReference type="Pfam" id="PF14742">
    <property type="entry name" value="GDE_N_bis"/>
    <property type="match status" value="1"/>
</dbReference>
<dbReference type="InterPro" id="IPR032856">
    <property type="entry name" value="GDE_N_bis"/>
</dbReference>